<dbReference type="Pfam" id="PF01544">
    <property type="entry name" value="CorA"/>
    <property type="match status" value="1"/>
</dbReference>
<reference evidence="6 7" key="1">
    <citation type="submission" date="2019-04" db="EMBL/GenBank/DDBJ databases">
        <title>High contiguity whole genome sequence and gene annotation resource for two Venturia nashicola isolates.</title>
        <authorList>
            <person name="Prokchorchik M."/>
            <person name="Won K."/>
            <person name="Lee Y."/>
            <person name="Choi E.D."/>
            <person name="Segonzac C."/>
            <person name="Sohn K.H."/>
        </authorList>
    </citation>
    <scope>NUCLEOTIDE SEQUENCE [LARGE SCALE GENOMIC DNA]</scope>
    <source>
        <strain evidence="6 7">PRI2</strain>
    </source>
</reference>
<dbReference type="InterPro" id="IPR002110">
    <property type="entry name" value="Ankyrin_rpt"/>
</dbReference>
<dbReference type="SMART" id="SM00248">
    <property type="entry name" value="ANK"/>
    <property type="match status" value="8"/>
</dbReference>
<dbReference type="PANTHER" id="PTHR24173">
    <property type="entry name" value="ANKYRIN REPEAT CONTAINING"/>
    <property type="match status" value="1"/>
</dbReference>
<feature type="compositionally biased region" description="Basic and acidic residues" evidence="4">
    <location>
        <begin position="569"/>
        <end position="581"/>
    </location>
</feature>
<feature type="compositionally biased region" description="Pro residues" evidence="4">
    <location>
        <begin position="518"/>
        <end position="531"/>
    </location>
</feature>
<sequence>MSSVGSSLVPDPRHLALIQASAAGNELKVRQIIEETAWQTPMDRDALRQSLQRVAARGNFTLATLLVEKGADVNVRRENEASALFKACEGGHEKLAQLLLDNGANTEVKDRDGRTALYKPAMRGHLNICRLLLERKANPDSSDKEGRTVLIHLAAEKPGKWEKDMVDLLLHYADIEAKDDTRRTALIWAAATGKAKLVDILLSGEKRADTSASNNRGRTALMFASENNHTEVVQRLLVAGADPRAVSDGGWTALHNAADKGHVHILELLLATDCNVNSTLSNGMTPLHWAAFNGHEHAVKLILAKVDALGRPEADLAIKDTFDRTPMLCAAENYHSEIVQLLQPGRIGYRVPLPLRCAMEGFDATVWDFGGEGGAFRDGKKQLHFKHSVYDLLYGWNVDTDKPKVPTQVKNIKHQPAFRWIHLPANNIAWVETLLAKSFIEGGLRDHEEIEDFKALEKCFSQEHRGHTPHAHFMRPWSQRYAVQHRIDKKPKPPSDSLPLAEPALEESAATLIVTPPDAAPPPTTRKPQPSPVRDGTPKSDKKKKTKGEVIQERHAKKPKPANGQNADKSGRQARTVEKVKGGAPKVTPEAPGSNGKIVLFMPFLHYETDKSRRKMAASIRLAQNGQECPHTPSRDDLLVQAYLRAKPPLHPRRTLDQFSYHGIDTSQRDEDQVVYRYLRERGVHPAIFMVDQLWVFILGKELIVTCFPERWEQPRNDPMMVLDGIVEDMNAKTRPPINSVYDLALLITSRCCGVFDRHKLDNVDFQFLDMFESSIGKVTNQETKLFSSFNIASAQATKWLRTHRRARGSRLAPGDNLKPGEREQDYDSEPVFVDKLLEIGTETKLLAEIKDIKDELRILDMVLQSQLQVLPGLADHIVDELGGKTKPQGREIERRKREQLKLIEVHIKDLERMKGQATSVEASLAHLLDLKQKHANAFEARFARDQAQLTAKQGQTILVFTIVTIIFLPMSFIAAFFAIPFAEFSQSGNPSLHLSFVARYMFPIGFAVSVPLIAIALAVDDVGIFIRKVRTWFSLHIFRRQDQYAEPTLEKTTRELVHLDPRVSNVEKSLFADEDGLNGTRSRNYGFGFVEEDFPHAGLRPRTRRGSEKITWAKASFERVRGRISEDLERGRTGW</sequence>
<evidence type="ECO:0000256" key="2">
    <source>
        <dbReference type="ARBA" id="ARBA00023043"/>
    </source>
</evidence>
<protein>
    <submittedName>
        <fullName evidence="6">Putative electron transfer flavoprotein subunit alpha</fullName>
    </submittedName>
</protein>
<dbReference type="PANTHER" id="PTHR24173:SF74">
    <property type="entry name" value="ANKYRIN REPEAT DOMAIN-CONTAINING PROTEIN 16"/>
    <property type="match status" value="1"/>
</dbReference>
<dbReference type="InterPro" id="IPR036770">
    <property type="entry name" value="Ankyrin_rpt-contain_sf"/>
</dbReference>
<dbReference type="STRING" id="86259.A0A4Z1PG38"/>
<evidence type="ECO:0000256" key="1">
    <source>
        <dbReference type="ARBA" id="ARBA00022737"/>
    </source>
</evidence>
<name>A0A4Z1PG38_9PEZI</name>
<evidence type="ECO:0000256" key="5">
    <source>
        <dbReference type="SAM" id="Phobius"/>
    </source>
</evidence>
<dbReference type="Pfam" id="PF12796">
    <property type="entry name" value="Ank_2"/>
    <property type="match status" value="2"/>
</dbReference>
<keyword evidence="1" id="KW-0677">Repeat</keyword>
<feature type="repeat" description="ANK" evidence="3">
    <location>
        <begin position="282"/>
        <end position="303"/>
    </location>
</feature>
<feature type="repeat" description="ANK" evidence="3">
    <location>
        <begin position="112"/>
        <end position="144"/>
    </location>
</feature>
<feature type="repeat" description="ANK" evidence="3">
    <location>
        <begin position="216"/>
        <end position="248"/>
    </location>
</feature>
<accession>A0A4Z1PG38</accession>
<feature type="transmembrane region" description="Helical" evidence="5">
    <location>
        <begin position="1001"/>
        <end position="1020"/>
    </location>
</feature>
<dbReference type="Gene3D" id="1.25.40.20">
    <property type="entry name" value="Ankyrin repeat-containing domain"/>
    <property type="match status" value="3"/>
</dbReference>
<feature type="transmembrane region" description="Helical" evidence="5">
    <location>
        <begin position="958"/>
        <end position="980"/>
    </location>
</feature>
<dbReference type="EMBL" id="SNSC02000010">
    <property type="protein sequence ID" value="TID20922.1"/>
    <property type="molecule type" value="Genomic_DNA"/>
</dbReference>
<dbReference type="AlphaFoldDB" id="A0A4Z1PG38"/>
<feature type="repeat" description="ANK" evidence="3">
    <location>
        <begin position="249"/>
        <end position="281"/>
    </location>
</feature>
<dbReference type="InterPro" id="IPR002523">
    <property type="entry name" value="MgTranspt_CorA/ZnTranspt_ZntB"/>
</dbReference>
<evidence type="ECO:0000313" key="6">
    <source>
        <dbReference type="EMBL" id="TID20922.1"/>
    </source>
</evidence>
<gene>
    <name evidence="6" type="ORF">E6O75_ATG05687</name>
</gene>
<comment type="caution">
    <text evidence="6">The sequence shown here is derived from an EMBL/GenBank/DDBJ whole genome shotgun (WGS) entry which is preliminary data.</text>
</comment>
<keyword evidence="5" id="KW-1133">Transmembrane helix</keyword>
<dbReference type="PROSITE" id="PS50297">
    <property type="entry name" value="ANK_REP_REGION"/>
    <property type="match status" value="5"/>
</dbReference>
<dbReference type="Gene3D" id="1.20.58.340">
    <property type="entry name" value="Magnesium transport protein CorA, transmembrane region"/>
    <property type="match status" value="1"/>
</dbReference>
<dbReference type="PROSITE" id="PS50088">
    <property type="entry name" value="ANK_REPEAT"/>
    <property type="match status" value="5"/>
</dbReference>
<evidence type="ECO:0000313" key="7">
    <source>
        <dbReference type="Proteomes" id="UP000298493"/>
    </source>
</evidence>
<keyword evidence="2 3" id="KW-0040">ANK repeat</keyword>
<keyword evidence="5" id="KW-0472">Membrane</keyword>
<keyword evidence="5" id="KW-0812">Transmembrane</keyword>
<evidence type="ECO:0000256" key="3">
    <source>
        <dbReference type="PROSITE-ProRule" id="PRU00023"/>
    </source>
</evidence>
<proteinExistence type="predicted"/>
<keyword evidence="7" id="KW-1185">Reference proteome</keyword>
<dbReference type="SUPFAM" id="SSF48403">
    <property type="entry name" value="Ankyrin repeat"/>
    <property type="match status" value="1"/>
</dbReference>
<evidence type="ECO:0000256" key="4">
    <source>
        <dbReference type="SAM" id="MobiDB-lite"/>
    </source>
</evidence>
<feature type="region of interest" description="Disordered" evidence="4">
    <location>
        <begin position="514"/>
        <end position="593"/>
    </location>
</feature>
<dbReference type="Proteomes" id="UP000298493">
    <property type="component" value="Unassembled WGS sequence"/>
</dbReference>
<feature type="repeat" description="ANK" evidence="3">
    <location>
        <begin position="79"/>
        <end position="111"/>
    </location>
</feature>
<organism evidence="6 7">
    <name type="scientific">Venturia nashicola</name>
    <dbReference type="NCBI Taxonomy" id="86259"/>
    <lineage>
        <taxon>Eukaryota</taxon>
        <taxon>Fungi</taxon>
        <taxon>Dikarya</taxon>
        <taxon>Ascomycota</taxon>
        <taxon>Pezizomycotina</taxon>
        <taxon>Dothideomycetes</taxon>
        <taxon>Pleosporomycetidae</taxon>
        <taxon>Venturiales</taxon>
        <taxon>Venturiaceae</taxon>
        <taxon>Venturia</taxon>
    </lineage>
</organism>